<dbReference type="EMBL" id="CP013011">
    <property type="protein sequence ID" value="ALL00337.1"/>
    <property type="molecule type" value="Genomic_DNA"/>
</dbReference>
<evidence type="ECO:0000313" key="6">
    <source>
        <dbReference type="Proteomes" id="UP000196694"/>
    </source>
</evidence>
<keyword evidence="1" id="KW-0862">Zinc</keyword>
<dbReference type="Proteomes" id="UP000196694">
    <property type="component" value="Unassembled WGS sequence"/>
</dbReference>
<evidence type="ECO:0000256" key="1">
    <source>
        <dbReference type="PROSITE-ProRule" id="PRU00325"/>
    </source>
</evidence>
<dbReference type="Proteomes" id="UP000058613">
    <property type="component" value="Chromosome"/>
</dbReference>
<feature type="domain" description="SWIM-type" evidence="2">
    <location>
        <begin position="89"/>
        <end position="124"/>
    </location>
</feature>
<keyword evidence="1" id="KW-0863">Zinc-finger</keyword>
<keyword evidence="6" id="KW-1185">Reference proteome</keyword>
<dbReference type="InterPro" id="IPR007527">
    <property type="entry name" value="Znf_SWIM"/>
</dbReference>
<dbReference type="RefSeq" id="WP_055407585.1">
    <property type="nucleotide sequence ID" value="NZ_CP013011.1"/>
</dbReference>
<dbReference type="PROSITE" id="PS50966">
    <property type="entry name" value="ZF_SWIM"/>
    <property type="match status" value="1"/>
</dbReference>
<protein>
    <recommendedName>
        <fullName evidence="2">SWIM-type domain-containing protein</fullName>
    </recommendedName>
</protein>
<evidence type="ECO:0000313" key="3">
    <source>
        <dbReference type="EMBL" id="ALL00337.1"/>
    </source>
</evidence>
<name>A0A0N7JCU1_9CREN</name>
<dbReference type="KEGG" id="pdl:Pyrde_0287"/>
<accession>A0A0N7JCU1</accession>
<evidence type="ECO:0000313" key="4">
    <source>
        <dbReference type="EMBL" id="OWJ54397.1"/>
    </source>
</evidence>
<evidence type="ECO:0000259" key="2">
    <source>
        <dbReference type="PROSITE" id="PS50966"/>
    </source>
</evidence>
<reference evidence="3 5" key="1">
    <citation type="submission" date="2015-10" db="EMBL/GenBank/DDBJ databases">
        <title>Complete genome sequence of hyperthermophilic archaeon Pyrodictium delaneyi Su06.</title>
        <authorList>
            <person name="Jung J.-H."/>
            <person name="Lin J."/>
            <person name="Holden J.F."/>
            <person name="Park C.-S."/>
        </authorList>
    </citation>
    <scope>NUCLEOTIDE SEQUENCE [LARGE SCALE GENOMIC DNA]</scope>
    <source>
        <strain evidence="3 5">Su06</strain>
    </source>
</reference>
<gene>
    <name evidence="4" type="ORF">Pdsh_07975</name>
    <name evidence="3" type="ORF">Pyrde_0287</name>
</gene>
<proteinExistence type="predicted"/>
<dbReference type="EMBL" id="NCQP01000006">
    <property type="protein sequence ID" value="OWJ54397.1"/>
    <property type="molecule type" value="Genomic_DNA"/>
</dbReference>
<sequence length="168" mass="19168">MLKAAREYRWLRSLGVEERDVLRALRLASRSTLVKANDEAVVAVPSQRLGRLPRERVVSHSDLLALLKGAGHRVVATRVGRLPEEQQVYMVHVKRSGAECSCPASRLAGDPLCVHRLAAAIVLYQRGRLDLLEWLPAAVDEKKKWRRTRRMKTFRSRRRLGASRPLEF</sequence>
<dbReference type="GO" id="GO:0008270">
    <property type="term" value="F:zinc ion binding"/>
    <property type="evidence" value="ECO:0007669"/>
    <property type="project" value="UniProtKB-KW"/>
</dbReference>
<dbReference type="GeneID" id="26098611"/>
<keyword evidence="1" id="KW-0479">Metal-binding</keyword>
<dbReference type="AlphaFoldDB" id="A0A0N7JCU1"/>
<organism evidence="3 5">
    <name type="scientific">Pyrodictium delaneyi</name>
    <dbReference type="NCBI Taxonomy" id="1273541"/>
    <lineage>
        <taxon>Archaea</taxon>
        <taxon>Thermoproteota</taxon>
        <taxon>Thermoprotei</taxon>
        <taxon>Desulfurococcales</taxon>
        <taxon>Pyrodictiaceae</taxon>
        <taxon>Pyrodictium</taxon>
    </lineage>
</organism>
<evidence type="ECO:0000313" key="5">
    <source>
        <dbReference type="Proteomes" id="UP000058613"/>
    </source>
</evidence>
<dbReference type="OrthoDB" id="15384at2157"/>
<reference evidence="4 6" key="2">
    <citation type="submission" date="2017-05" db="EMBL/GenBank/DDBJ databases">
        <title>The draft genome of the hyperthermophilic archaeon 'Pyrodictium delaneyi strain Hulk', an iron and nitrate reducer, reveals the capacity for sulfate reduction.</title>
        <authorList>
            <person name="Demey L.M."/>
            <person name="Miller C."/>
            <person name="Manzella M."/>
            <person name="Reguera G."/>
            <person name="Kashefi K."/>
        </authorList>
    </citation>
    <scope>NUCLEOTIDE SEQUENCE [LARGE SCALE GENOMIC DNA]</scope>
    <source>
        <strain evidence="4 6">Hulk</strain>
    </source>
</reference>